<evidence type="ECO:0000256" key="5">
    <source>
        <dbReference type="ARBA" id="ARBA00010485"/>
    </source>
</evidence>
<comment type="similarity">
    <text evidence="5 20">Belongs to the MurB family.</text>
</comment>
<evidence type="ECO:0000256" key="16">
    <source>
        <dbReference type="ARBA" id="ARBA00023306"/>
    </source>
</evidence>
<dbReference type="PANTHER" id="PTHR21071">
    <property type="entry name" value="UDP-N-ACETYLENOLPYRUVOYLGLUCOSAMINE REDUCTASE"/>
    <property type="match status" value="1"/>
</dbReference>
<dbReference type="EMBL" id="UGNW01000001">
    <property type="protein sequence ID" value="STX30622.1"/>
    <property type="molecule type" value="Genomic_DNA"/>
</dbReference>
<dbReference type="Proteomes" id="UP000054735">
    <property type="component" value="Unassembled WGS sequence"/>
</dbReference>
<dbReference type="SUPFAM" id="SSF56194">
    <property type="entry name" value="Uridine diphospho-N-Acetylenolpyruvylglucosamine reductase, MurB, C-terminal domain"/>
    <property type="match status" value="1"/>
</dbReference>
<keyword evidence="16 20" id="KW-0131">Cell cycle</keyword>
<dbReference type="UniPathway" id="UPA00219"/>
<sequence>MTTMNLQTDELSLQGELLLQEPLADYTTWRVGGLAHKLYKPAGIDDLAAFLKQLPADEPLLWIGLGSNSLIRDGGFSGTVILTQGCLKNVQLVDETTVHVEAGVSCATMARFCARNNLAGGEFWAGIPGTMGGALRMNAGCFGSETWKAVVEVETMTREGQRKIRTPEEFEIAYRHVSGLAEDEWFIAATCRLQKGEKEQSLKLIKELLAHRAETQPTSEYNCGSVFRNPPGDFAARLIESCGLKGYQLGGAVVSTKHANFIINQHGNASANDIESLIELVRETVRQQTAVELIREVHIIGAKHV</sequence>
<evidence type="ECO:0000256" key="14">
    <source>
        <dbReference type="ARBA" id="ARBA00022984"/>
    </source>
</evidence>
<dbReference type="OrthoDB" id="9804753at2"/>
<dbReference type="Gene3D" id="3.90.78.10">
    <property type="entry name" value="UDP-N-acetylenolpyruvoylglucosamine reductase, C-terminal domain"/>
    <property type="match status" value="1"/>
</dbReference>
<protein>
    <recommendedName>
        <fullName evidence="7 20">UDP-N-acetylenolpyruvoylglucosamine reductase</fullName>
        <ecNumber evidence="6 20">1.3.1.98</ecNumber>
    </recommendedName>
    <alternativeName>
        <fullName evidence="18 20">UDP-N-acetylmuramate dehydrogenase</fullName>
    </alternativeName>
</protein>
<evidence type="ECO:0000313" key="24">
    <source>
        <dbReference type="Proteomes" id="UP000054735"/>
    </source>
</evidence>
<evidence type="ECO:0000256" key="3">
    <source>
        <dbReference type="ARBA" id="ARBA00004496"/>
    </source>
</evidence>
<dbReference type="Pfam" id="PF02873">
    <property type="entry name" value="MurB_C"/>
    <property type="match status" value="1"/>
</dbReference>
<dbReference type="GO" id="GO:0071949">
    <property type="term" value="F:FAD binding"/>
    <property type="evidence" value="ECO:0007669"/>
    <property type="project" value="InterPro"/>
</dbReference>
<comment type="function">
    <text evidence="2 20">Cell wall formation.</text>
</comment>
<dbReference type="AlphaFoldDB" id="A0A378I700"/>
<dbReference type="EMBL" id="LNXT01000015">
    <property type="protein sequence ID" value="KTC72490.1"/>
    <property type="molecule type" value="Genomic_DNA"/>
</dbReference>
<evidence type="ECO:0000313" key="23">
    <source>
        <dbReference type="EMBL" id="STX30622.1"/>
    </source>
</evidence>
<comment type="catalytic activity">
    <reaction evidence="19 20">
        <text>UDP-N-acetyl-alpha-D-muramate + NADP(+) = UDP-N-acetyl-3-O-(1-carboxyvinyl)-alpha-D-glucosamine + NADPH + H(+)</text>
        <dbReference type="Rhea" id="RHEA:12248"/>
        <dbReference type="ChEBI" id="CHEBI:15378"/>
        <dbReference type="ChEBI" id="CHEBI:57783"/>
        <dbReference type="ChEBI" id="CHEBI:58349"/>
        <dbReference type="ChEBI" id="CHEBI:68483"/>
        <dbReference type="ChEBI" id="CHEBI:70757"/>
        <dbReference type="EC" id="1.3.1.98"/>
    </reaction>
</comment>
<evidence type="ECO:0000256" key="18">
    <source>
        <dbReference type="ARBA" id="ARBA00031026"/>
    </source>
</evidence>
<feature type="active site" evidence="20">
    <location>
        <position position="296"/>
    </location>
</feature>
<evidence type="ECO:0000256" key="2">
    <source>
        <dbReference type="ARBA" id="ARBA00003921"/>
    </source>
</evidence>
<dbReference type="NCBIfam" id="NF010480">
    <property type="entry name" value="PRK13905.1"/>
    <property type="match status" value="1"/>
</dbReference>
<evidence type="ECO:0000313" key="25">
    <source>
        <dbReference type="Proteomes" id="UP000255066"/>
    </source>
</evidence>
<feature type="active site" description="Proton donor" evidence="20">
    <location>
        <position position="225"/>
    </location>
</feature>
<dbReference type="RefSeq" id="WP_058523344.1">
    <property type="nucleotide sequence ID" value="NZ_CAAAHV010000002.1"/>
</dbReference>
<keyword evidence="17 20" id="KW-0961">Cell wall biogenesis/degradation</keyword>
<evidence type="ECO:0000256" key="6">
    <source>
        <dbReference type="ARBA" id="ARBA00012518"/>
    </source>
</evidence>
<dbReference type="InterPro" id="IPR016169">
    <property type="entry name" value="FAD-bd_PCMH_sub2"/>
</dbReference>
<dbReference type="PANTHER" id="PTHR21071:SF4">
    <property type="entry name" value="UDP-N-ACETYLENOLPYRUVOYLGLUCOSAMINE REDUCTASE"/>
    <property type="match status" value="1"/>
</dbReference>
<evidence type="ECO:0000256" key="9">
    <source>
        <dbReference type="ARBA" id="ARBA00022618"/>
    </source>
</evidence>
<dbReference type="Gene3D" id="3.30.43.10">
    <property type="entry name" value="Uridine Diphospho-n-acetylenolpyruvylglucosamine Reductase, domain 2"/>
    <property type="match status" value="1"/>
</dbReference>
<dbReference type="InterPro" id="IPR006094">
    <property type="entry name" value="Oxid_FAD_bind_N"/>
</dbReference>
<dbReference type="InterPro" id="IPR036318">
    <property type="entry name" value="FAD-bd_PCMH-like_sf"/>
</dbReference>
<keyword evidence="11 20" id="KW-0274">FAD</keyword>
<keyword evidence="8 20" id="KW-0963">Cytoplasm</keyword>
<evidence type="ECO:0000256" key="4">
    <source>
        <dbReference type="ARBA" id="ARBA00004752"/>
    </source>
</evidence>
<evidence type="ECO:0000256" key="11">
    <source>
        <dbReference type="ARBA" id="ARBA00022827"/>
    </source>
</evidence>
<dbReference type="GO" id="GO:0009252">
    <property type="term" value="P:peptidoglycan biosynthetic process"/>
    <property type="evidence" value="ECO:0007669"/>
    <property type="project" value="UniProtKB-UniRule"/>
</dbReference>
<dbReference type="SUPFAM" id="SSF56176">
    <property type="entry name" value="FAD-binding/transporter-associated domain-like"/>
    <property type="match status" value="1"/>
</dbReference>
<keyword evidence="13 20" id="KW-0133">Cell shape</keyword>
<dbReference type="HAMAP" id="MF_00037">
    <property type="entry name" value="MurB"/>
    <property type="match status" value="1"/>
</dbReference>
<dbReference type="GO" id="GO:0051301">
    <property type="term" value="P:cell division"/>
    <property type="evidence" value="ECO:0007669"/>
    <property type="project" value="UniProtKB-KW"/>
</dbReference>
<reference evidence="22 24" key="1">
    <citation type="submission" date="2015-11" db="EMBL/GenBank/DDBJ databases">
        <title>Genomic analysis of 38 Legionella species identifies large and diverse effector repertoires.</title>
        <authorList>
            <person name="Burstein D."/>
            <person name="Amaro F."/>
            <person name="Zusman T."/>
            <person name="Lifshitz Z."/>
            <person name="Cohen O."/>
            <person name="Gilbert J.A."/>
            <person name="Pupko T."/>
            <person name="Shuman H.A."/>
            <person name="Segal G."/>
        </authorList>
    </citation>
    <scope>NUCLEOTIDE SEQUENCE [LARGE SCALE GENOMIC DNA]</scope>
    <source>
        <strain evidence="22 24">CDC#1407-AL-14</strain>
    </source>
</reference>
<evidence type="ECO:0000256" key="8">
    <source>
        <dbReference type="ARBA" id="ARBA00022490"/>
    </source>
</evidence>
<keyword evidence="15 20" id="KW-0560">Oxidoreductase</keyword>
<comment type="pathway">
    <text evidence="4 20">Cell wall biogenesis; peptidoglycan biosynthesis.</text>
</comment>
<dbReference type="GO" id="GO:0008360">
    <property type="term" value="P:regulation of cell shape"/>
    <property type="evidence" value="ECO:0007669"/>
    <property type="project" value="UniProtKB-KW"/>
</dbReference>
<evidence type="ECO:0000259" key="21">
    <source>
        <dbReference type="PROSITE" id="PS51387"/>
    </source>
</evidence>
<keyword evidence="24" id="KW-1185">Reference proteome</keyword>
<keyword evidence="14 20" id="KW-0573">Peptidoglycan synthesis</keyword>
<reference evidence="23 25" key="2">
    <citation type="submission" date="2018-06" db="EMBL/GenBank/DDBJ databases">
        <authorList>
            <consortium name="Pathogen Informatics"/>
            <person name="Doyle S."/>
        </authorList>
    </citation>
    <scope>NUCLEOTIDE SEQUENCE [LARGE SCALE GENOMIC DNA]</scope>
    <source>
        <strain evidence="23 25">NCTC12437</strain>
    </source>
</reference>
<keyword evidence="12 20" id="KW-0521">NADP</keyword>
<dbReference type="InterPro" id="IPR016167">
    <property type="entry name" value="FAD-bd_PCMH_sub1"/>
</dbReference>
<evidence type="ECO:0000313" key="22">
    <source>
        <dbReference type="EMBL" id="KTC72490.1"/>
    </source>
</evidence>
<comment type="cofactor">
    <cofactor evidence="1 20">
        <name>FAD</name>
        <dbReference type="ChEBI" id="CHEBI:57692"/>
    </cofactor>
</comment>
<gene>
    <name evidence="20 23" type="primary">murB</name>
    <name evidence="22" type="ORF">Lbir_1265</name>
    <name evidence="23" type="ORF">NCTC12437_00382</name>
</gene>
<dbReference type="STRING" id="28083.Lbir_1265"/>
<keyword evidence="9 20" id="KW-0132">Cell division</keyword>
<dbReference type="GO" id="GO:0071555">
    <property type="term" value="P:cell wall organization"/>
    <property type="evidence" value="ECO:0007669"/>
    <property type="project" value="UniProtKB-KW"/>
</dbReference>
<keyword evidence="10 20" id="KW-0285">Flavoprotein</keyword>
<evidence type="ECO:0000256" key="13">
    <source>
        <dbReference type="ARBA" id="ARBA00022960"/>
    </source>
</evidence>
<evidence type="ECO:0000256" key="20">
    <source>
        <dbReference type="HAMAP-Rule" id="MF_00037"/>
    </source>
</evidence>
<organism evidence="23 25">
    <name type="scientific">Legionella birminghamensis</name>
    <dbReference type="NCBI Taxonomy" id="28083"/>
    <lineage>
        <taxon>Bacteria</taxon>
        <taxon>Pseudomonadati</taxon>
        <taxon>Pseudomonadota</taxon>
        <taxon>Gammaproteobacteria</taxon>
        <taxon>Legionellales</taxon>
        <taxon>Legionellaceae</taxon>
        <taxon>Legionella</taxon>
    </lineage>
</organism>
<evidence type="ECO:0000256" key="17">
    <source>
        <dbReference type="ARBA" id="ARBA00023316"/>
    </source>
</evidence>
<dbReference type="InterPro" id="IPR016166">
    <property type="entry name" value="FAD-bd_PCMH"/>
</dbReference>
<dbReference type="PROSITE" id="PS51387">
    <property type="entry name" value="FAD_PCMH"/>
    <property type="match status" value="1"/>
</dbReference>
<dbReference type="EC" id="1.3.1.98" evidence="6 20"/>
<evidence type="ECO:0000256" key="15">
    <source>
        <dbReference type="ARBA" id="ARBA00023002"/>
    </source>
</evidence>
<evidence type="ECO:0000256" key="19">
    <source>
        <dbReference type="ARBA" id="ARBA00048914"/>
    </source>
</evidence>
<evidence type="ECO:0000256" key="10">
    <source>
        <dbReference type="ARBA" id="ARBA00022630"/>
    </source>
</evidence>
<evidence type="ECO:0000256" key="1">
    <source>
        <dbReference type="ARBA" id="ARBA00001974"/>
    </source>
</evidence>
<feature type="active site" evidence="20">
    <location>
        <position position="175"/>
    </location>
</feature>
<name>A0A378I700_9GAMM</name>
<feature type="domain" description="FAD-binding PCMH-type" evidence="21">
    <location>
        <begin position="31"/>
        <end position="196"/>
    </location>
</feature>
<dbReference type="NCBIfam" id="TIGR00179">
    <property type="entry name" value="murB"/>
    <property type="match status" value="1"/>
</dbReference>
<accession>A0A378I700</accession>
<dbReference type="InterPro" id="IPR011601">
    <property type="entry name" value="MurB_C"/>
</dbReference>
<dbReference type="GO" id="GO:0005829">
    <property type="term" value="C:cytosol"/>
    <property type="evidence" value="ECO:0007669"/>
    <property type="project" value="TreeGrafter"/>
</dbReference>
<dbReference type="InterPro" id="IPR003170">
    <property type="entry name" value="MurB"/>
</dbReference>
<proteinExistence type="inferred from homology"/>
<dbReference type="Pfam" id="PF01565">
    <property type="entry name" value="FAD_binding_4"/>
    <property type="match status" value="1"/>
</dbReference>
<comment type="subcellular location">
    <subcellularLocation>
        <location evidence="3 20">Cytoplasm</location>
    </subcellularLocation>
</comment>
<evidence type="ECO:0000256" key="12">
    <source>
        <dbReference type="ARBA" id="ARBA00022857"/>
    </source>
</evidence>
<dbReference type="GO" id="GO:0008762">
    <property type="term" value="F:UDP-N-acetylmuramate dehydrogenase activity"/>
    <property type="evidence" value="ECO:0007669"/>
    <property type="project" value="UniProtKB-UniRule"/>
</dbReference>
<dbReference type="Proteomes" id="UP000255066">
    <property type="component" value="Unassembled WGS sequence"/>
</dbReference>
<dbReference type="Gene3D" id="3.30.465.10">
    <property type="match status" value="1"/>
</dbReference>
<dbReference type="InterPro" id="IPR036635">
    <property type="entry name" value="MurB_C_sf"/>
</dbReference>
<evidence type="ECO:0000256" key="7">
    <source>
        <dbReference type="ARBA" id="ARBA00015188"/>
    </source>
</evidence>